<accession>A0ACC1HUJ5</accession>
<protein>
    <submittedName>
        <fullName evidence="1">Uncharacterized protein</fullName>
    </submittedName>
</protein>
<reference evidence="1" key="1">
    <citation type="submission" date="2022-06" db="EMBL/GenBank/DDBJ databases">
        <title>Phylogenomic reconstructions and comparative analyses of Kickxellomycotina fungi.</title>
        <authorList>
            <person name="Reynolds N.K."/>
            <person name="Stajich J.E."/>
            <person name="Barry K."/>
            <person name="Grigoriev I.V."/>
            <person name="Crous P."/>
            <person name="Smith M.E."/>
        </authorList>
    </citation>
    <scope>NUCLEOTIDE SEQUENCE</scope>
    <source>
        <strain evidence="1">RSA 2271</strain>
    </source>
</reference>
<dbReference type="Proteomes" id="UP001145114">
    <property type="component" value="Unassembled WGS sequence"/>
</dbReference>
<evidence type="ECO:0000313" key="2">
    <source>
        <dbReference type="Proteomes" id="UP001145114"/>
    </source>
</evidence>
<gene>
    <name evidence="1" type="ORF">EV182_000321</name>
</gene>
<dbReference type="EMBL" id="JAMZIH010000011">
    <property type="protein sequence ID" value="KAJ1680270.1"/>
    <property type="molecule type" value="Genomic_DNA"/>
</dbReference>
<sequence length="229" mass="26354">MADAYAASPQQQRQHTDYAIPGQQYLDQGEPTSTPTRNHTAEEMIARLKRYRNFSIGFQTTVMFIFLALFIYFLVTIRNNHGYEDVDWARKWYVFLMIALFVIDIICIAYTWHYYQSRIRFIRENPQSVLAAVSIVPGFVTFSQPAPLANPPPYQQQPYKPFAPEQQHQYPPPQYPPGYYHNGQFPPPPPPPPPAATSTAEYPNNPTTAGAPPYSKEPYSPYHTDRPNH</sequence>
<keyword evidence="2" id="KW-1185">Reference proteome</keyword>
<comment type="caution">
    <text evidence="1">The sequence shown here is derived from an EMBL/GenBank/DDBJ whole genome shotgun (WGS) entry which is preliminary data.</text>
</comment>
<name>A0ACC1HUJ5_9FUNG</name>
<organism evidence="1 2">
    <name type="scientific">Spiromyces aspiralis</name>
    <dbReference type="NCBI Taxonomy" id="68401"/>
    <lineage>
        <taxon>Eukaryota</taxon>
        <taxon>Fungi</taxon>
        <taxon>Fungi incertae sedis</taxon>
        <taxon>Zoopagomycota</taxon>
        <taxon>Kickxellomycotina</taxon>
        <taxon>Kickxellomycetes</taxon>
        <taxon>Kickxellales</taxon>
        <taxon>Kickxellaceae</taxon>
        <taxon>Spiromyces</taxon>
    </lineage>
</organism>
<evidence type="ECO:0000313" key="1">
    <source>
        <dbReference type="EMBL" id="KAJ1680270.1"/>
    </source>
</evidence>
<proteinExistence type="predicted"/>